<evidence type="ECO:0000313" key="2">
    <source>
        <dbReference type="Proteomes" id="UP000275925"/>
    </source>
</evidence>
<dbReference type="EMBL" id="BGZO01000003">
    <property type="protein sequence ID" value="GBR75485.1"/>
    <property type="molecule type" value="Genomic_DNA"/>
</dbReference>
<organism evidence="1 2">
    <name type="scientific">Candidatus Termititenax persephonae</name>
    <dbReference type="NCBI Taxonomy" id="2218525"/>
    <lineage>
        <taxon>Bacteria</taxon>
        <taxon>Bacillati</taxon>
        <taxon>Candidatus Margulisiibacteriota</taxon>
        <taxon>Candidatus Termititenacia</taxon>
        <taxon>Candidatus Termititenacales</taxon>
        <taxon>Candidatus Termititenacaceae</taxon>
        <taxon>Candidatus Termititenax</taxon>
    </lineage>
</organism>
<comment type="caution">
    <text evidence="1">The sequence shown here is derived from an EMBL/GenBank/DDBJ whole genome shotgun (WGS) entry which is preliminary data.</text>
</comment>
<keyword evidence="2" id="KW-1185">Reference proteome</keyword>
<dbReference type="Proteomes" id="UP000275925">
    <property type="component" value="Unassembled WGS sequence"/>
</dbReference>
<dbReference type="AlphaFoldDB" id="A0A388TF74"/>
<sequence length="54" mass="6361">MTYKTEQEEFWSGEFGDDYISRNDSRTYVCGNINLFSKIFKYCLTGRGGGKFHY</sequence>
<gene>
    <name evidence="1" type="ORF">NO2_0157</name>
</gene>
<reference evidence="1 2" key="1">
    <citation type="journal article" date="2019" name="ISME J.">
        <title>Genome analyses of uncultured TG2/ZB3 bacteria in 'Margulisbacteria' specifically attached to ectosymbiotic spirochetes of protists in the termite gut.</title>
        <authorList>
            <person name="Utami Y.D."/>
            <person name="Kuwahara H."/>
            <person name="Igai K."/>
            <person name="Murakami T."/>
            <person name="Sugaya K."/>
            <person name="Morikawa T."/>
            <person name="Nagura Y."/>
            <person name="Yuki M."/>
            <person name="Deevong P."/>
            <person name="Inoue T."/>
            <person name="Kihara K."/>
            <person name="Lo N."/>
            <person name="Yamada A."/>
            <person name="Ohkuma M."/>
            <person name="Hongoh Y."/>
        </authorList>
    </citation>
    <scope>NUCLEOTIDE SEQUENCE [LARGE SCALE GENOMIC DNA]</scope>
    <source>
        <strain evidence="1">NkOx7-02</strain>
    </source>
</reference>
<evidence type="ECO:0000313" key="1">
    <source>
        <dbReference type="EMBL" id="GBR75485.1"/>
    </source>
</evidence>
<name>A0A388TF74_9BACT</name>
<proteinExistence type="predicted"/>
<protein>
    <submittedName>
        <fullName evidence="1">Uncharacterized protein</fullName>
    </submittedName>
</protein>
<accession>A0A388TF74</accession>